<organism evidence="3 4">
    <name type="scientific">Tersicoccus phoenicis</name>
    <dbReference type="NCBI Taxonomy" id="554083"/>
    <lineage>
        <taxon>Bacteria</taxon>
        <taxon>Bacillati</taxon>
        <taxon>Actinomycetota</taxon>
        <taxon>Actinomycetes</taxon>
        <taxon>Micrococcales</taxon>
        <taxon>Micrococcaceae</taxon>
        <taxon>Tersicoccus</taxon>
    </lineage>
</organism>
<evidence type="ECO:0000313" key="4">
    <source>
        <dbReference type="Proteomes" id="UP000187085"/>
    </source>
</evidence>
<keyword evidence="4" id="KW-1185">Reference proteome</keyword>
<protein>
    <recommendedName>
        <fullName evidence="2">YrhK domain-containing protein</fullName>
    </recommendedName>
</protein>
<dbReference type="AlphaFoldDB" id="A0A1R1L833"/>
<dbReference type="OrthoDB" id="5519470at2"/>
<feature type="transmembrane region" description="Helical" evidence="1">
    <location>
        <begin position="21"/>
        <end position="46"/>
    </location>
</feature>
<evidence type="ECO:0000259" key="2">
    <source>
        <dbReference type="Pfam" id="PF14145"/>
    </source>
</evidence>
<name>A0A1R1L833_9MICC</name>
<dbReference type="Pfam" id="PF14145">
    <property type="entry name" value="YrhK"/>
    <property type="match status" value="1"/>
</dbReference>
<dbReference type="InterPro" id="IPR025424">
    <property type="entry name" value="YrhK_domain"/>
</dbReference>
<accession>A0A1R1L833</accession>
<evidence type="ECO:0000256" key="1">
    <source>
        <dbReference type="SAM" id="Phobius"/>
    </source>
</evidence>
<reference evidence="3 4" key="1">
    <citation type="submission" date="2016-12" db="EMBL/GenBank/DDBJ databases">
        <title>Draft genome of Tersicoccus phoenicis 1P05MA.</title>
        <authorList>
            <person name="Nakajima Y."/>
            <person name="Yoshizawa S."/>
            <person name="Nakamura K."/>
            <person name="Ogura Y."/>
            <person name="Hayashi T."/>
            <person name="Kogure K."/>
        </authorList>
    </citation>
    <scope>NUCLEOTIDE SEQUENCE [LARGE SCALE GENOMIC DNA]</scope>
    <source>
        <strain evidence="3 4">1p05MA</strain>
    </source>
</reference>
<evidence type="ECO:0000313" key="3">
    <source>
        <dbReference type="EMBL" id="OMH23680.1"/>
    </source>
</evidence>
<keyword evidence="1" id="KW-0812">Transmembrane</keyword>
<dbReference type="RefSeq" id="WP_076704973.1">
    <property type="nucleotide sequence ID" value="NZ_MRDE01000072.1"/>
</dbReference>
<dbReference type="Proteomes" id="UP000187085">
    <property type="component" value="Unassembled WGS sequence"/>
</dbReference>
<sequence length="95" mass="10774">MRLFDPSKSQKSEAHARWYATIEIIYTIVDFAAAGLFIVGSILFFSPSAMTPALWCFLIGSVCFALKPTLRLVRQLHYLKLDKISTLADMERHHG</sequence>
<gene>
    <name evidence="3" type="ORF">BKD30_11710</name>
</gene>
<keyword evidence="1" id="KW-0472">Membrane</keyword>
<feature type="transmembrane region" description="Helical" evidence="1">
    <location>
        <begin position="52"/>
        <end position="70"/>
    </location>
</feature>
<feature type="domain" description="YrhK" evidence="2">
    <location>
        <begin position="23"/>
        <end position="75"/>
    </location>
</feature>
<proteinExistence type="predicted"/>
<comment type="caution">
    <text evidence="3">The sequence shown here is derived from an EMBL/GenBank/DDBJ whole genome shotgun (WGS) entry which is preliminary data.</text>
</comment>
<keyword evidence="1" id="KW-1133">Transmembrane helix</keyword>
<dbReference type="EMBL" id="MRDE01000072">
    <property type="protein sequence ID" value="OMH23680.1"/>
    <property type="molecule type" value="Genomic_DNA"/>
</dbReference>